<keyword evidence="2" id="KW-0963">Cytoplasm</keyword>
<evidence type="ECO:0000313" key="8">
    <source>
        <dbReference type="Proteomes" id="UP001352223"/>
    </source>
</evidence>
<dbReference type="EMBL" id="JAOZYB010000179">
    <property type="protein sequence ID" value="MEB3962799.1"/>
    <property type="molecule type" value="Genomic_DNA"/>
</dbReference>
<dbReference type="InterPro" id="IPR014756">
    <property type="entry name" value="Ig_E-set"/>
</dbReference>
<evidence type="ECO:0000259" key="6">
    <source>
        <dbReference type="Pfam" id="PF11806"/>
    </source>
</evidence>
<dbReference type="Proteomes" id="UP001352223">
    <property type="component" value="Unassembled WGS sequence"/>
</dbReference>
<dbReference type="InterPro" id="IPR013783">
    <property type="entry name" value="Ig-like_fold"/>
</dbReference>
<keyword evidence="3 7" id="KW-0378">Hydrolase</keyword>
<accession>A0ABU6CDK5</accession>
<evidence type="ECO:0000256" key="1">
    <source>
        <dbReference type="ARBA" id="ARBA00004496"/>
    </source>
</evidence>
<dbReference type="GO" id="GO:0016787">
    <property type="term" value="F:hydrolase activity"/>
    <property type="evidence" value="ECO:0007669"/>
    <property type="project" value="UniProtKB-KW"/>
</dbReference>
<dbReference type="Pfam" id="PF11806">
    <property type="entry name" value="Enterochelin_N"/>
    <property type="match status" value="1"/>
</dbReference>
<comment type="subcellular location">
    <subcellularLocation>
        <location evidence="1">Cytoplasm</location>
    </subcellularLocation>
</comment>
<evidence type="ECO:0000256" key="3">
    <source>
        <dbReference type="ARBA" id="ARBA00022801"/>
    </source>
</evidence>
<dbReference type="InterPro" id="IPR021764">
    <property type="entry name" value="Enterochelin_esterase_N"/>
</dbReference>
<dbReference type="InterPro" id="IPR050583">
    <property type="entry name" value="Mycobacterial_A85_antigen"/>
</dbReference>
<gene>
    <name evidence="7" type="ORF">OKJ48_21475</name>
</gene>
<keyword evidence="8" id="KW-1185">Reference proteome</keyword>
<sequence length="422" mass="45245">MANATAAAEPESPRLTRLLGEVHARGREALDLFWRELAQEGAPLVEPVPGAPQERLVTVVWREDRPVAGVYLLANRVTDKHRARRGMMRRLDGTDVWYVSLRLPLGLRCGYRIHPFGPDDPHLTPDGPRSGSSRGLPDDRMDPFNRHADGPFGSLIELDGAPSLTEWTEAAAPSPAGRTDAFDFTAADGTGYRVRRFVPDTGPSAGAGLGLLVVFDGEQWFDRYGITGAVTSAVAAGRIPPLAVLGIEAGADPAARMRQLGASTPFIDMLTDELLPAVTAELPGWAGPRRTVLCGQSLGGLTALATALRRPAAFGTVLAHSASTWWRPGMTGRPQAAADGSETWLYEQASAAPVGDVRVRVDVGCNEGTMVDDLHRLHKLMEARGFDISLNVYTGGHDHSCWAAALIDGLADTFARKDAPVR</sequence>
<organism evidence="7 8">
    <name type="scientific">Streptomyces kunmingensis</name>
    <dbReference type="NCBI Taxonomy" id="68225"/>
    <lineage>
        <taxon>Bacteria</taxon>
        <taxon>Bacillati</taxon>
        <taxon>Actinomycetota</taxon>
        <taxon>Actinomycetes</taxon>
        <taxon>Kitasatosporales</taxon>
        <taxon>Streptomycetaceae</taxon>
        <taxon>Streptomyces</taxon>
    </lineage>
</organism>
<name>A0ABU6CDK5_9ACTN</name>
<dbReference type="SUPFAM" id="SSF81296">
    <property type="entry name" value="E set domains"/>
    <property type="match status" value="1"/>
</dbReference>
<dbReference type="InterPro" id="IPR029058">
    <property type="entry name" value="AB_hydrolase_fold"/>
</dbReference>
<feature type="region of interest" description="Disordered" evidence="5">
    <location>
        <begin position="117"/>
        <end position="144"/>
    </location>
</feature>
<dbReference type="RefSeq" id="WP_324770403.1">
    <property type="nucleotide sequence ID" value="NZ_BAAATS010000040.1"/>
</dbReference>
<evidence type="ECO:0000313" key="7">
    <source>
        <dbReference type="EMBL" id="MEB3962799.1"/>
    </source>
</evidence>
<protein>
    <submittedName>
        <fullName evidence="7">Alpha/beta hydrolase-fold protein</fullName>
    </submittedName>
</protein>
<proteinExistence type="inferred from homology"/>
<dbReference type="InterPro" id="IPR000801">
    <property type="entry name" value="Esterase-like"/>
</dbReference>
<reference evidence="7 8" key="1">
    <citation type="submission" date="2022-10" db="EMBL/GenBank/DDBJ databases">
        <authorList>
            <person name="Xie J."/>
            <person name="Shen N."/>
        </authorList>
    </citation>
    <scope>NUCLEOTIDE SEQUENCE [LARGE SCALE GENOMIC DNA]</scope>
    <source>
        <strain evidence="7 8">DSM 41681</strain>
    </source>
</reference>
<comment type="caution">
    <text evidence="7">The sequence shown here is derived from an EMBL/GenBank/DDBJ whole genome shotgun (WGS) entry which is preliminary data.</text>
</comment>
<dbReference type="Gene3D" id="2.60.40.10">
    <property type="entry name" value="Immunoglobulins"/>
    <property type="match status" value="1"/>
</dbReference>
<evidence type="ECO:0000256" key="4">
    <source>
        <dbReference type="ARBA" id="ARBA00024201"/>
    </source>
</evidence>
<feature type="domain" description="Enterochelin esterase N-terminal" evidence="6">
    <location>
        <begin position="57"/>
        <end position="167"/>
    </location>
</feature>
<dbReference type="SUPFAM" id="SSF53474">
    <property type="entry name" value="alpha/beta-Hydrolases"/>
    <property type="match status" value="1"/>
</dbReference>
<dbReference type="Gene3D" id="3.40.50.1820">
    <property type="entry name" value="alpha/beta hydrolase"/>
    <property type="match status" value="1"/>
</dbReference>
<evidence type="ECO:0000256" key="2">
    <source>
        <dbReference type="ARBA" id="ARBA00022490"/>
    </source>
</evidence>
<dbReference type="Pfam" id="PF00756">
    <property type="entry name" value="Esterase"/>
    <property type="match status" value="1"/>
</dbReference>
<evidence type="ECO:0000256" key="5">
    <source>
        <dbReference type="SAM" id="MobiDB-lite"/>
    </source>
</evidence>
<dbReference type="PANTHER" id="PTHR48098:SF3">
    <property type="entry name" value="IRON(III) ENTEROBACTIN ESTERASE"/>
    <property type="match status" value="1"/>
</dbReference>
<dbReference type="PANTHER" id="PTHR48098">
    <property type="entry name" value="ENTEROCHELIN ESTERASE-RELATED"/>
    <property type="match status" value="1"/>
</dbReference>
<comment type="similarity">
    <text evidence="4">Belongs to the Fes family.</text>
</comment>